<feature type="compositionally biased region" description="Basic and acidic residues" evidence="1">
    <location>
        <begin position="44"/>
        <end position="53"/>
    </location>
</feature>
<evidence type="ECO:0000256" key="1">
    <source>
        <dbReference type="SAM" id="MobiDB-lite"/>
    </source>
</evidence>
<dbReference type="AlphaFoldDB" id="A0A6G1ISU2"/>
<feature type="compositionally biased region" description="Polar residues" evidence="1">
    <location>
        <begin position="1045"/>
        <end position="1055"/>
    </location>
</feature>
<feature type="compositionally biased region" description="Low complexity" evidence="1">
    <location>
        <begin position="376"/>
        <end position="388"/>
    </location>
</feature>
<proteinExistence type="predicted"/>
<feature type="compositionally biased region" description="Polar residues" evidence="1">
    <location>
        <begin position="784"/>
        <end position="796"/>
    </location>
</feature>
<gene>
    <name evidence="2" type="ORF">K458DRAFT_420801</name>
</gene>
<feature type="compositionally biased region" description="Basic and acidic residues" evidence="1">
    <location>
        <begin position="237"/>
        <end position="252"/>
    </location>
</feature>
<feature type="region of interest" description="Disordered" evidence="1">
    <location>
        <begin position="887"/>
        <end position="959"/>
    </location>
</feature>
<reference evidence="2" key="1">
    <citation type="journal article" date="2020" name="Stud. Mycol.">
        <title>101 Dothideomycetes genomes: a test case for predicting lifestyles and emergence of pathogens.</title>
        <authorList>
            <person name="Haridas S."/>
            <person name="Albert R."/>
            <person name="Binder M."/>
            <person name="Bloem J."/>
            <person name="Labutti K."/>
            <person name="Salamov A."/>
            <person name="Andreopoulos B."/>
            <person name="Baker S."/>
            <person name="Barry K."/>
            <person name="Bills G."/>
            <person name="Bluhm B."/>
            <person name="Cannon C."/>
            <person name="Castanera R."/>
            <person name="Culley D."/>
            <person name="Daum C."/>
            <person name="Ezra D."/>
            <person name="Gonzalez J."/>
            <person name="Henrissat B."/>
            <person name="Kuo A."/>
            <person name="Liang C."/>
            <person name="Lipzen A."/>
            <person name="Lutzoni F."/>
            <person name="Magnuson J."/>
            <person name="Mondo S."/>
            <person name="Nolan M."/>
            <person name="Ohm R."/>
            <person name="Pangilinan J."/>
            <person name="Park H.-J."/>
            <person name="Ramirez L."/>
            <person name="Alfaro M."/>
            <person name="Sun H."/>
            <person name="Tritt A."/>
            <person name="Yoshinaga Y."/>
            <person name="Zwiers L.-H."/>
            <person name="Turgeon B."/>
            <person name="Goodwin S."/>
            <person name="Spatafora J."/>
            <person name="Crous P."/>
            <person name="Grigoriev I."/>
        </authorList>
    </citation>
    <scope>NUCLEOTIDE SEQUENCE</scope>
    <source>
        <strain evidence="2">CBS 122367</strain>
    </source>
</reference>
<dbReference type="Proteomes" id="UP000799291">
    <property type="component" value="Unassembled WGS sequence"/>
</dbReference>
<feature type="compositionally biased region" description="Low complexity" evidence="1">
    <location>
        <begin position="697"/>
        <end position="725"/>
    </location>
</feature>
<feature type="compositionally biased region" description="Polar residues" evidence="1">
    <location>
        <begin position="914"/>
        <end position="929"/>
    </location>
</feature>
<feature type="compositionally biased region" description="Polar residues" evidence="1">
    <location>
        <begin position="685"/>
        <end position="696"/>
    </location>
</feature>
<sequence length="1251" mass="133455">MSGPYRFTQEPARSPLDRRPQNPLPTAGQPVSFKTNVNRMKTKKWVEAKKNAYDGDDWGEYDEYDEYGAEQAPPQPAPPPGPRGYGQRFEQPPRSFTEPQRQGAPQPGRRNSFEAGDENRAFSSSMGPPAQDYPQQPYGAEHAHPTLRQASGAESDVSDTPQHRRDFSPTAMPHPLQTRISPGPGSATGSPNTQYPPRKSSIGQADSPSAMSPSALSPRERAPSNPTKPLPFIRPADIYRRVEEERQRERASIDSSRPSLDSLTREQGAPQGLQERPSSDNLGRSPEAGKSLQPLETVAERKSEYLADSKSHPSLPPVEGVSEFGSDFWSSGSQQQQAPAPAYAPADQGFRTVVDQAFARTDEQRSIPPTPITNDSSVSRSNTGSTSGISPIMSRVSSSALKARNQAAIDGSTPVIAEETSETYTPVSWPTSAMLGGPHQIARKPSPSHSRNVSSSSVPRSGLATPSPGESPARSPAIAPQKHVPEPESAQLSTLSPISPDAMEGGLHGPSPTYATREADIASAMESGPGMAAPDLCAAEHESQNAFLETHHAQSPINDALPRSRSESPSKGRVQELAGKFGEMSSSRRGSTQSNTSRNSVQSWERSQDNSRPPSPTKSSSPTKEAPNARPAAQREASFRPKLPGQWESYATNAATPSEHGRELGGEKPQTPEGVSSPLGDVDLTPTTAKHPVSTTDPSASASDPISALKAAGAAVGEAVMASVGRRASQGEQERREYSHGDVLPRPLQLAREPSAVSTIPPTPPAKDSPEHQDLPPPPPLKETSMSQQSPSASQRTMDRPAMVPQMSTDASADDQESDRLRKEIVARLSAAAPETNQNSLQPNGAPINRESSIFPSEYESYWADGDRASPRPSHDISRGVQHADLNVETTPTATKPPTDAPKPAILTRFSWEEQGSQSQAPGEQTAVSTAAPALESVKEDEKLSSPAIEQAAKEHRDLSMGAFSEPYFGPAHSVASNIPEPASNVDITTRAPTPPPDSAKPITSPTRTDDREELSPVSGLHVVNSAINPEAVDIPPRLSREVSPISQPTHSSQEVPGAAHEKTLPEPSSEPAPRPAAHKDHIATSPVSDKPLGPKEIATIKSPAERIANYNSTRDYWAHFDHGLNDWVSTIVNANPELATESYPQARPALAHSATSRHKTHPSLSLFGKHHGSSSQQASQSNTSPSQATPMPTSAPMHGGGGRTASSQMHLPKGKDLLHTAGMLGGKGMTGAKGLFAKGKSRFKSDKVDK</sequence>
<dbReference type="OrthoDB" id="5151921at2759"/>
<feature type="compositionally biased region" description="Polar residues" evidence="1">
    <location>
        <begin position="584"/>
        <end position="605"/>
    </location>
</feature>
<name>A0A6G1ISU2_9PLEO</name>
<feature type="compositionally biased region" description="Low complexity" evidence="1">
    <location>
        <begin position="445"/>
        <end position="461"/>
    </location>
</feature>
<protein>
    <submittedName>
        <fullName evidence="2">Uncharacterized protein</fullName>
    </submittedName>
</protein>
<feature type="compositionally biased region" description="Pro residues" evidence="1">
    <location>
        <begin position="73"/>
        <end position="82"/>
    </location>
</feature>
<feature type="compositionally biased region" description="Low complexity" evidence="1">
    <location>
        <begin position="890"/>
        <end position="905"/>
    </location>
</feature>
<feature type="compositionally biased region" description="Low complexity" evidence="1">
    <location>
        <begin position="205"/>
        <end position="217"/>
    </location>
</feature>
<feature type="compositionally biased region" description="Polar residues" evidence="1">
    <location>
        <begin position="422"/>
        <end position="431"/>
    </location>
</feature>
<feature type="compositionally biased region" description="Low complexity" evidence="1">
    <location>
        <begin position="1174"/>
        <end position="1191"/>
    </location>
</feature>
<feature type="compositionally biased region" description="Low complexity" evidence="1">
    <location>
        <begin position="334"/>
        <end position="348"/>
    </location>
</feature>
<accession>A0A6G1ISU2</accession>
<feature type="compositionally biased region" description="Acidic residues" evidence="1">
    <location>
        <begin position="54"/>
        <end position="68"/>
    </location>
</feature>
<feature type="region of interest" description="Disordered" evidence="1">
    <location>
        <begin position="1"/>
        <end position="852"/>
    </location>
</feature>
<feature type="compositionally biased region" description="Polar residues" evidence="1">
    <location>
        <begin position="253"/>
        <end position="262"/>
    </location>
</feature>
<feature type="compositionally biased region" description="Basic and acidic residues" evidence="1">
    <location>
        <begin position="298"/>
        <end position="311"/>
    </location>
</feature>
<evidence type="ECO:0000313" key="3">
    <source>
        <dbReference type="Proteomes" id="UP000799291"/>
    </source>
</evidence>
<evidence type="ECO:0000313" key="2">
    <source>
        <dbReference type="EMBL" id="KAF2681302.1"/>
    </source>
</evidence>
<feature type="region of interest" description="Disordered" evidence="1">
    <location>
        <begin position="1146"/>
        <end position="1251"/>
    </location>
</feature>
<feature type="compositionally biased region" description="Basic and acidic residues" evidence="1">
    <location>
        <begin position="562"/>
        <end position="574"/>
    </location>
</feature>
<dbReference type="EMBL" id="MU005592">
    <property type="protein sequence ID" value="KAF2681302.1"/>
    <property type="molecule type" value="Genomic_DNA"/>
</dbReference>
<keyword evidence="3" id="KW-1185">Reference proteome</keyword>
<feature type="region of interest" description="Disordered" evidence="1">
    <location>
        <begin position="975"/>
        <end position="1096"/>
    </location>
</feature>
<organism evidence="2 3">
    <name type="scientific">Lentithecium fluviatile CBS 122367</name>
    <dbReference type="NCBI Taxonomy" id="1168545"/>
    <lineage>
        <taxon>Eukaryota</taxon>
        <taxon>Fungi</taxon>
        <taxon>Dikarya</taxon>
        <taxon>Ascomycota</taxon>
        <taxon>Pezizomycotina</taxon>
        <taxon>Dothideomycetes</taxon>
        <taxon>Pleosporomycetidae</taxon>
        <taxon>Pleosporales</taxon>
        <taxon>Massarineae</taxon>
        <taxon>Lentitheciaceae</taxon>
        <taxon>Lentithecium</taxon>
    </lineage>
</organism>